<name>A0AAE3E698_9FIRM</name>
<evidence type="ECO:0000313" key="9">
    <source>
        <dbReference type="Proteomes" id="UP001198200"/>
    </source>
</evidence>
<evidence type="ECO:0000259" key="7">
    <source>
        <dbReference type="PROSITE" id="PS50885"/>
    </source>
</evidence>
<gene>
    <name evidence="8" type="ORF">LKD48_12965</name>
</gene>
<dbReference type="GO" id="GO:0016020">
    <property type="term" value="C:membrane"/>
    <property type="evidence" value="ECO:0007669"/>
    <property type="project" value="UniProtKB-SubCell"/>
</dbReference>
<evidence type="ECO:0000256" key="2">
    <source>
        <dbReference type="ARBA" id="ARBA00022553"/>
    </source>
</evidence>
<dbReference type="Gene3D" id="3.30.565.10">
    <property type="entry name" value="Histidine kinase-like ATPase, C-terminal domain"/>
    <property type="match status" value="1"/>
</dbReference>
<dbReference type="SUPFAM" id="SSF158472">
    <property type="entry name" value="HAMP domain-like"/>
    <property type="match status" value="1"/>
</dbReference>
<dbReference type="PROSITE" id="PS50885">
    <property type="entry name" value="HAMP"/>
    <property type="match status" value="1"/>
</dbReference>
<dbReference type="EMBL" id="JAJEQN010000038">
    <property type="protein sequence ID" value="MCC2222529.1"/>
    <property type="molecule type" value="Genomic_DNA"/>
</dbReference>
<proteinExistence type="predicted"/>
<keyword evidence="6" id="KW-0472">Membrane</keyword>
<dbReference type="InterPro" id="IPR050640">
    <property type="entry name" value="Bact_2-comp_sensor_kinase"/>
</dbReference>
<keyword evidence="6" id="KW-1133">Transmembrane helix</keyword>
<organism evidence="8 9">
    <name type="scientific">Anthropogastromicrobium aceti</name>
    <dbReference type="NCBI Taxonomy" id="2981768"/>
    <lineage>
        <taxon>Bacteria</taxon>
        <taxon>Bacillati</taxon>
        <taxon>Bacillota</taxon>
        <taxon>Clostridia</taxon>
        <taxon>Lachnospirales</taxon>
        <taxon>Lachnospiraceae</taxon>
        <taxon>Anthropogastromicrobium</taxon>
    </lineage>
</organism>
<keyword evidence="4 8" id="KW-0418">Kinase</keyword>
<keyword evidence="2" id="KW-0597">Phosphoprotein</keyword>
<dbReference type="Pfam" id="PF06580">
    <property type="entry name" value="His_kinase"/>
    <property type="match status" value="1"/>
</dbReference>
<evidence type="ECO:0000256" key="3">
    <source>
        <dbReference type="ARBA" id="ARBA00022679"/>
    </source>
</evidence>
<feature type="domain" description="HAMP" evidence="7">
    <location>
        <begin position="296"/>
        <end position="335"/>
    </location>
</feature>
<keyword evidence="9" id="KW-1185">Reference proteome</keyword>
<keyword evidence="5" id="KW-0175">Coiled coil</keyword>
<dbReference type="InterPro" id="IPR036890">
    <property type="entry name" value="HATPase_C_sf"/>
</dbReference>
<keyword evidence="3" id="KW-0808">Transferase</keyword>
<dbReference type="Pfam" id="PF00672">
    <property type="entry name" value="HAMP"/>
    <property type="match status" value="1"/>
</dbReference>
<evidence type="ECO:0000256" key="5">
    <source>
        <dbReference type="SAM" id="Coils"/>
    </source>
</evidence>
<dbReference type="PANTHER" id="PTHR34220">
    <property type="entry name" value="SENSOR HISTIDINE KINASE YPDA"/>
    <property type="match status" value="1"/>
</dbReference>
<evidence type="ECO:0000256" key="1">
    <source>
        <dbReference type="ARBA" id="ARBA00004370"/>
    </source>
</evidence>
<dbReference type="Proteomes" id="UP001198200">
    <property type="component" value="Unassembled WGS sequence"/>
</dbReference>
<comment type="caution">
    <text evidence="8">The sequence shown here is derived from an EMBL/GenBank/DDBJ whole genome shotgun (WGS) entry which is preliminary data.</text>
</comment>
<dbReference type="Gene3D" id="6.10.340.10">
    <property type="match status" value="1"/>
</dbReference>
<feature type="coiled-coil region" evidence="5">
    <location>
        <begin position="309"/>
        <end position="355"/>
    </location>
</feature>
<dbReference type="InterPro" id="IPR003660">
    <property type="entry name" value="HAMP_dom"/>
</dbReference>
<evidence type="ECO:0000313" key="8">
    <source>
        <dbReference type="EMBL" id="MCC2222529.1"/>
    </source>
</evidence>
<dbReference type="SUPFAM" id="SSF55874">
    <property type="entry name" value="ATPase domain of HSP90 chaperone/DNA topoisomerase II/histidine kinase"/>
    <property type="match status" value="1"/>
</dbReference>
<evidence type="ECO:0000256" key="4">
    <source>
        <dbReference type="ARBA" id="ARBA00022777"/>
    </source>
</evidence>
<dbReference type="Pfam" id="PF02518">
    <property type="entry name" value="HATPase_c"/>
    <property type="match status" value="1"/>
</dbReference>
<dbReference type="GO" id="GO:0000155">
    <property type="term" value="F:phosphorelay sensor kinase activity"/>
    <property type="evidence" value="ECO:0007669"/>
    <property type="project" value="InterPro"/>
</dbReference>
<dbReference type="AlphaFoldDB" id="A0AAE3E698"/>
<protein>
    <submittedName>
        <fullName evidence="8">Histidine kinase</fullName>
    </submittedName>
</protein>
<feature type="transmembrane region" description="Helical" evidence="6">
    <location>
        <begin position="262"/>
        <end position="285"/>
    </location>
</feature>
<dbReference type="PANTHER" id="PTHR34220:SF7">
    <property type="entry name" value="SENSOR HISTIDINE KINASE YPDA"/>
    <property type="match status" value="1"/>
</dbReference>
<dbReference type="InterPro" id="IPR003594">
    <property type="entry name" value="HATPase_dom"/>
</dbReference>
<comment type="subcellular location">
    <subcellularLocation>
        <location evidence="1">Membrane</location>
    </subcellularLocation>
</comment>
<dbReference type="CDD" id="cd06225">
    <property type="entry name" value="HAMP"/>
    <property type="match status" value="1"/>
</dbReference>
<dbReference type="RefSeq" id="WP_308732214.1">
    <property type="nucleotide sequence ID" value="NZ_JAJEQN010000038.1"/>
</dbReference>
<sequence length="543" mass="62566">MKYRSKLVFLCILVSFLPLSVMGFFCYNQTIKLLRARELSSLESTVTSVSDSLDSKISIYQNLLSYLANSNVLAQFSSYNDANAYDQYEYLNYTMDVFLNATYLQHPEIRQITIYNADGPMTHGKQLRPISDLEGERWYAPYKISTQPTWYKKKDGSLLIIQYLCEPYLTYIRSYSKNYIAIQLNADLFFGDLDRVADNFHIQIDSPSQTLFSYKSDSILENASDFRKWVTRNDLVDSSGWNVTLERPEKMIFASVRQMGRIIIAILFFCVVVIFLITQLFTSFFEQKISALHYYLQRIKEGHLNYHIHDDSKDELGDLTNNLQAMIDEINRLIREDYQTKIELKKTQFKALQAQINPHFLYNCLSLINNKALMNDRPEISQMSQLLSVFYRTTLNKGKSETLLQNEIKNVTSYIDIQRLLHDNIFDVMYQIDPNLPEIEVPNLLLQPLVENSIIHGILPNKTKRGQLFVTVTNVMGQIYFTIMDNGVGIPQEKLSTLLTTDSSGYGLKNVHDRLILAYGEGSGLTINSIPGQSTMITFKVPV</sequence>
<dbReference type="SMART" id="SM00304">
    <property type="entry name" value="HAMP"/>
    <property type="match status" value="1"/>
</dbReference>
<accession>A0AAE3E698</accession>
<reference evidence="8 9" key="1">
    <citation type="submission" date="2021-10" db="EMBL/GenBank/DDBJ databases">
        <title>Anaerobic single-cell dispensing facilitates the cultivation of human gut bacteria.</title>
        <authorList>
            <person name="Afrizal A."/>
        </authorList>
    </citation>
    <scope>NUCLEOTIDE SEQUENCE [LARGE SCALE GENOMIC DNA]</scope>
    <source>
        <strain evidence="8 9">CLA-AA-H224</strain>
    </source>
</reference>
<evidence type="ECO:0000256" key="6">
    <source>
        <dbReference type="SAM" id="Phobius"/>
    </source>
</evidence>
<dbReference type="InterPro" id="IPR010559">
    <property type="entry name" value="Sig_transdc_His_kin_internal"/>
</dbReference>
<keyword evidence="6" id="KW-0812">Transmembrane</keyword>